<dbReference type="EMBL" id="JAKZEL010000013">
    <property type="protein sequence ID" value="KAI4538627.1"/>
    <property type="molecule type" value="Genomic_DNA"/>
</dbReference>
<keyword evidence="2" id="KW-1185">Reference proteome</keyword>
<sequence length="143" mass="16071">MHEETPKLSDISECVCLNDSLSDVPVCPQKRGHAALDLLAEPISLTLKFKTSISPLFSLVLKNVQVNFVRRPDWDTDLDTDSNIVTAFDAFGLRQSWSCHFLTFGLKISLTSVQSQDKQQGCSSRLLLSEVCRRVGAIFTYRY</sequence>
<organism evidence="1 2">
    <name type="scientific">Ovis ammon polii</name>
    <dbReference type="NCBI Taxonomy" id="230172"/>
    <lineage>
        <taxon>Eukaryota</taxon>
        <taxon>Metazoa</taxon>
        <taxon>Chordata</taxon>
        <taxon>Craniata</taxon>
        <taxon>Vertebrata</taxon>
        <taxon>Euteleostomi</taxon>
        <taxon>Mammalia</taxon>
        <taxon>Eutheria</taxon>
        <taxon>Laurasiatheria</taxon>
        <taxon>Artiodactyla</taxon>
        <taxon>Ruminantia</taxon>
        <taxon>Pecora</taxon>
        <taxon>Bovidae</taxon>
        <taxon>Caprinae</taxon>
        <taxon>Ovis</taxon>
    </lineage>
</organism>
<dbReference type="AlphaFoldDB" id="A0AAD4U5F2"/>
<reference evidence="1" key="1">
    <citation type="submission" date="2022-03" db="EMBL/GenBank/DDBJ databases">
        <title>Genomic analyses of argali, domestic sheep and their hybrids provide insights into chromosomal evolution, heterosis and genetic basis of agronomic traits.</title>
        <authorList>
            <person name="Li M."/>
        </authorList>
    </citation>
    <scope>NUCLEOTIDE SEQUENCE</scope>
    <source>
        <strain evidence="1">CAU-MHL-2022a</strain>
        <tissue evidence="1">Skin</tissue>
    </source>
</reference>
<evidence type="ECO:0000313" key="1">
    <source>
        <dbReference type="EMBL" id="KAI4538627.1"/>
    </source>
</evidence>
<evidence type="ECO:0000313" key="2">
    <source>
        <dbReference type="Proteomes" id="UP001214576"/>
    </source>
</evidence>
<proteinExistence type="predicted"/>
<gene>
    <name evidence="1" type="ORF">MG293_012030</name>
</gene>
<comment type="caution">
    <text evidence="1">The sequence shown here is derived from an EMBL/GenBank/DDBJ whole genome shotgun (WGS) entry which is preliminary data.</text>
</comment>
<accession>A0AAD4U5F2</accession>
<protein>
    <submittedName>
        <fullName evidence="1">Uncharacterized protein</fullName>
    </submittedName>
</protein>
<name>A0AAD4U5F2_OVIAM</name>
<dbReference type="Proteomes" id="UP001214576">
    <property type="component" value="Unassembled WGS sequence"/>
</dbReference>